<dbReference type="InterPro" id="IPR016135">
    <property type="entry name" value="UBQ-conjugating_enzyme/RWD"/>
</dbReference>
<organism evidence="9 10">
    <name type="scientific">Stylophora pistillata</name>
    <name type="common">Smooth cauliflower coral</name>
    <dbReference type="NCBI Taxonomy" id="50429"/>
    <lineage>
        <taxon>Eukaryota</taxon>
        <taxon>Metazoa</taxon>
        <taxon>Cnidaria</taxon>
        <taxon>Anthozoa</taxon>
        <taxon>Hexacorallia</taxon>
        <taxon>Scleractinia</taxon>
        <taxon>Astrocoeniina</taxon>
        <taxon>Pocilloporidae</taxon>
        <taxon>Stylophora</taxon>
    </lineage>
</organism>
<dbReference type="OrthoDB" id="109543at2759"/>
<evidence type="ECO:0000256" key="5">
    <source>
        <dbReference type="ARBA" id="ARBA00022840"/>
    </source>
</evidence>
<dbReference type="InterPro" id="IPR050113">
    <property type="entry name" value="Ub_conjugating_enzyme"/>
</dbReference>
<keyword evidence="3" id="KW-0547">Nucleotide-binding</keyword>
<accession>A0A2B4RES3</accession>
<dbReference type="STRING" id="50429.A0A2B4RES3"/>
<comment type="function">
    <text evidence="6">Probable E2 ubiquitin-protein ligase that catalyzes the covalent attachment of ubiquitin to target proteins. May facilitate the monoubiquitination and degradation of MTOR and CCNE1 through interaction with FBXW7.</text>
</comment>
<dbReference type="PANTHER" id="PTHR24067">
    <property type="entry name" value="UBIQUITIN-CONJUGATING ENZYME E2"/>
    <property type="match status" value="1"/>
</dbReference>
<keyword evidence="4" id="KW-0833">Ubl conjugation pathway</keyword>
<dbReference type="FunFam" id="3.10.110.10:FF:000036">
    <property type="entry name" value="ubiquitin-conjugating enzyme E2Q-like protein 1"/>
    <property type="match status" value="1"/>
</dbReference>
<evidence type="ECO:0000256" key="4">
    <source>
        <dbReference type="ARBA" id="ARBA00022786"/>
    </source>
</evidence>
<dbReference type="SMART" id="SM00212">
    <property type="entry name" value="UBCc"/>
    <property type="match status" value="1"/>
</dbReference>
<gene>
    <name evidence="9" type="primary">Ube2ql1</name>
    <name evidence="9" type="ORF">AWC38_SpisGene20121</name>
</gene>
<keyword evidence="10" id="KW-1185">Reference proteome</keyword>
<dbReference type="EMBL" id="LSMT01000624">
    <property type="protein sequence ID" value="PFX15666.1"/>
    <property type="molecule type" value="Genomic_DNA"/>
</dbReference>
<feature type="region of interest" description="Disordered" evidence="7">
    <location>
        <begin position="1"/>
        <end position="81"/>
    </location>
</feature>
<keyword evidence="5" id="KW-0067">ATP-binding</keyword>
<dbReference type="EC" id="2.3.2.23" evidence="1"/>
<evidence type="ECO:0000256" key="1">
    <source>
        <dbReference type="ARBA" id="ARBA00012486"/>
    </source>
</evidence>
<dbReference type="SUPFAM" id="SSF54495">
    <property type="entry name" value="UBC-like"/>
    <property type="match status" value="1"/>
</dbReference>
<feature type="domain" description="UBC core" evidence="8">
    <location>
        <begin position="84"/>
        <end position="241"/>
    </location>
</feature>
<evidence type="ECO:0000256" key="6">
    <source>
        <dbReference type="ARBA" id="ARBA00055455"/>
    </source>
</evidence>
<evidence type="ECO:0000256" key="7">
    <source>
        <dbReference type="SAM" id="MobiDB-lite"/>
    </source>
</evidence>
<reference evidence="10" key="1">
    <citation type="journal article" date="2017" name="bioRxiv">
        <title>Comparative analysis of the genomes of Stylophora pistillata and Acropora digitifera provides evidence for extensive differences between species of corals.</title>
        <authorList>
            <person name="Voolstra C.R."/>
            <person name="Li Y."/>
            <person name="Liew Y.J."/>
            <person name="Baumgarten S."/>
            <person name="Zoccola D."/>
            <person name="Flot J.-F."/>
            <person name="Tambutte S."/>
            <person name="Allemand D."/>
            <person name="Aranda M."/>
        </authorList>
    </citation>
    <scope>NUCLEOTIDE SEQUENCE [LARGE SCALE GENOMIC DNA]</scope>
</reference>
<protein>
    <recommendedName>
        <fullName evidence="1">E2 ubiquitin-conjugating enzyme</fullName>
        <ecNumber evidence="1">2.3.2.23</ecNumber>
    </recommendedName>
</protein>
<dbReference type="InterPro" id="IPR000608">
    <property type="entry name" value="UBC"/>
</dbReference>
<proteinExistence type="predicted"/>
<evidence type="ECO:0000259" key="8">
    <source>
        <dbReference type="PROSITE" id="PS50127"/>
    </source>
</evidence>
<comment type="caution">
    <text evidence="9">The sequence shown here is derived from an EMBL/GenBank/DDBJ whole genome shotgun (WGS) entry which is preliminary data.</text>
</comment>
<evidence type="ECO:0000313" key="10">
    <source>
        <dbReference type="Proteomes" id="UP000225706"/>
    </source>
</evidence>
<feature type="compositionally biased region" description="Basic and acidic residues" evidence="7">
    <location>
        <begin position="10"/>
        <end position="40"/>
    </location>
</feature>
<dbReference type="PROSITE" id="PS50127">
    <property type="entry name" value="UBC_2"/>
    <property type="match status" value="1"/>
</dbReference>
<dbReference type="Pfam" id="PF00179">
    <property type="entry name" value="UQ_con"/>
    <property type="match status" value="1"/>
</dbReference>
<evidence type="ECO:0000256" key="3">
    <source>
        <dbReference type="ARBA" id="ARBA00022741"/>
    </source>
</evidence>
<keyword evidence="2" id="KW-0808">Transferase</keyword>
<dbReference type="GO" id="GO:0005524">
    <property type="term" value="F:ATP binding"/>
    <property type="evidence" value="ECO:0007669"/>
    <property type="project" value="UniProtKB-KW"/>
</dbReference>
<dbReference type="CDD" id="cd23802">
    <property type="entry name" value="UBCc_UBE2Q"/>
    <property type="match status" value="1"/>
</dbReference>
<name>A0A2B4RES3_STYPI</name>
<evidence type="ECO:0000256" key="2">
    <source>
        <dbReference type="ARBA" id="ARBA00022679"/>
    </source>
</evidence>
<evidence type="ECO:0000313" key="9">
    <source>
        <dbReference type="EMBL" id="PFX15666.1"/>
    </source>
</evidence>
<dbReference type="Gene3D" id="3.10.110.10">
    <property type="entry name" value="Ubiquitin Conjugating Enzyme"/>
    <property type="match status" value="1"/>
</dbReference>
<dbReference type="AlphaFoldDB" id="A0A2B4RES3"/>
<dbReference type="Proteomes" id="UP000225706">
    <property type="component" value="Unassembled WGS sequence"/>
</dbReference>
<feature type="compositionally biased region" description="Polar residues" evidence="7">
    <location>
        <begin position="59"/>
        <end position="81"/>
    </location>
</feature>
<dbReference type="GO" id="GO:0061631">
    <property type="term" value="F:ubiquitin conjugating enzyme activity"/>
    <property type="evidence" value="ECO:0007669"/>
    <property type="project" value="UniProtKB-EC"/>
</dbReference>
<sequence length="264" mass="29799">MASVFRKLVRRESRNGEGSDKNGCKSKGNSDLKNERKDGEFSNLTQESNTETRHLNSLPAKTTGSNGVKTNDVNEMSSSHAQRVRAKRLMKEFHDVTVRCDNKLFSAELVEDNLYEWNVKLYKIDTDSLLYRDMVETGTKFILLNITFPDNFPFAPPFMRVSAPRIEGGFVLDGGAICMELLTPKGWSSAYTVEAIVLQFSAAVVKGQGRIDRSTKKAFSKKEAESAYKRLVKTHEKYGWVTPPKSEDYIWLLLMGGLGNAHWE</sequence>